<dbReference type="EMBL" id="JAAVJH010000005">
    <property type="protein sequence ID" value="NJR78974.1"/>
    <property type="molecule type" value="Genomic_DNA"/>
</dbReference>
<proteinExistence type="predicted"/>
<evidence type="ECO:0000256" key="1">
    <source>
        <dbReference type="SAM" id="MobiDB-lite"/>
    </source>
</evidence>
<feature type="chain" id="PRO_5046796506" description="Peptidase inhibitor I78 family protein" evidence="2">
    <location>
        <begin position="22"/>
        <end position="101"/>
    </location>
</feature>
<keyword evidence="2" id="KW-0732">Signal</keyword>
<feature type="signal peptide" evidence="2">
    <location>
        <begin position="1"/>
        <end position="21"/>
    </location>
</feature>
<accession>A0ABX1CLX1</accession>
<feature type="region of interest" description="Disordered" evidence="1">
    <location>
        <begin position="24"/>
        <end position="44"/>
    </location>
</feature>
<keyword evidence="4" id="KW-1185">Reference proteome</keyword>
<protein>
    <recommendedName>
        <fullName evidence="5">Peptidase inhibitor I78 family protein</fullName>
    </recommendedName>
</protein>
<dbReference type="Proteomes" id="UP000732399">
    <property type="component" value="Unassembled WGS sequence"/>
</dbReference>
<name>A0ABX1CLX1_9SPHN</name>
<reference evidence="3 4" key="1">
    <citation type="submission" date="2020-03" db="EMBL/GenBank/DDBJ databases">
        <authorList>
            <person name="Wang L."/>
            <person name="He N."/>
            <person name="Li Y."/>
            <person name="Fang Y."/>
            <person name="Zhang F."/>
        </authorList>
    </citation>
    <scope>NUCLEOTIDE SEQUENCE [LARGE SCALE GENOMIC DNA]</scope>
    <source>
        <strain evidence="3 4">36D10-4-7</strain>
    </source>
</reference>
<evidence type="ECO:0000256" key="2">
    <source>
        <dbReference type="SAM" id="SignalP"/>
    </source>
</evidence>
<organism evidence="3 4">
    <name type="scientific">Sphingomonas corticis</name>
    <dbReference type="NCBI Taxonomy" id="2722791"/>
    <lineage>
        <taxon>Bacteria</taxon>
        <taxon>Pseudomonadati</taxon>
        <taxon>Pseudomonadota</taxon>
        <taxon>Alphaproteobacteria</taxon>
        <taxon>Sphingomonadales</taxon>
        <taxon>Sphingomonadaceae</taxon>
        <taxon>Sphingomonas</taxon>
    </lineage>
</organism>
<gene>
    <name evidence="3" type="ORF">HBH26_10280</name>
</gene>
<evidence type="ECO:0008006" key="5">
    <source>
        <dbReference type="Google" id="ProtNLM"/>
    </source>
</evidence>
<dbReference type="Pfam" id="PF11720">
    <property type="entry name" value="Inhibitor_I78"/>
    <property type="match status" value="1"/>
</dbReference>
<evidence type="ECO:0000313" key="4">
    <source>
        <dbReference type="Proteomes" id="UP000732399"/>
    </source>
</evidence>
<comment type="caution">
    <text evidence="3">The sequence shown here is derived from an EMBL/GenBank/DDBJ whole genome shotgun (WGS) entry which is preliminary data.</text>
</comment>
<dbReference type="Gene3D" id="3.30.10.10">
    <property type="entry name" value="Trypsin Inhibitor V, subunit A"/>
    <property type="match status" value="1"/>
</dbReference>
<dbReference type="PROSITE" id="PS51257">
    <property type="entry name" value="PROKAR_LIPOPROTEIN"/>
    <property type="match status" value="1"/>
</dbReference>
<evidence type="ECO:0000313" key="3">
    <source>
        <dbReference type="EMBL" id="NJR78974.1"/>
    </source>
</evidence>
<sequence length="101" mass="10412">MRPLPLAALPLAALPLLAACAAETTPPSTDMPAPGTQCNANAAQGLIGRPADQAAPEAQRLSGARIVRRYRTGDAVTMDFRADRLNVETDAAGTIVKLSCG</sequence>
<dbReference type="InterPro" id="IPR021719">
    <property type="entry name" value="Prot_inh_I78"/>
</dbReference>